<dbReference type="RefSeq" id="WP_114339959.1">
    <property type="nucleotide sequence ID" value="NZ_QPID01000016.1"/>
</dbReference>
<comment type="caution">
    <text evidence="2">The sequence shown here is derived from an EMBL/GenBank/DDBJ whole genome shotgun (WGS) entry which is preliminary data.</text>
</comment>
<dbReference type="GO" id="GO:0003676">
    <property type="term" value="F:nucleic acid binding"/>
    <property type="evidence" value="ECO:0007669"/>
    <property type="project" value="InterPro"/>
</dbReference>
<evidence type="ECO:0000313" key="3">
    <source>
        <dbReference type="Proteomes" id="UP000252558"/>
    </source>
</evidence>
<reference evidence="2 3" key="1">
    <citation type="submission" date="2018-07" db="EMBL/GenBank/DDBJ databases">
        <title>Corallincola holothuriorum sp. nov., a new facultative anaerobe isolated from sea cucumber Apostichopus japonicus.</title>
        <authorList>
            <person name="Xia H."/>
        </authorList>
    </citation>
    <scope>NUCLEOTIDE SEQUENCE [LARGE SCALE GENOMIC DNA]</scope>
    <source>
        <strain evidence="2 3">C4</strain>
    </source>
</reference>
<dbReference type="PANTHER" id="PTHR47515:SF2">
    <property type="entry name" value="INTEGRASE CORE DOMAIN PROTEIN"/>
    <property type="match status" value="1"/>
</dbReference>
<dbReference type="SUPFAM" id="SSF46689">
    <property type="entry name" value="Homeodomain-like"/>
    <property type="match status" value="1"/>
</dbReference>
<accession>A0A368N192</accession>
<name>A0A368N192_9GAMM</name>
<dbReference type="InterPro" id="IPR055247">
    <property type="entry name" value="InsJ-like_HTH"/>
</dbReference>
<evidence type="ECO:0000259" key="1">
    <source>
        <dbReference type="PROSITE" id="PS50994"/>
    </source>
</evidence>
<organism evidence="2 3">
    <name type="scientific">Corallincola holothuriorum</name>
    <dbReference type="NCBI Taxonomy" id="2282215"/>
    <lineage>
        <taxon>Bacteria</taxon>
        <taxon>Pseudomonadati</taxon>
        <taxon>Pseudomonadota</taxon>
        <taxon>Gammaproteobacteria</taxon>
        <taxon>Alteromonadales</taxon>
        <taxon>Psychromonadaceae</taxon>
        <taxon>Corallincola</taxon>
    </lineage>
</organism>
<protein>
    <submittedName>
        <fullName evidence="2">DUF1153 domain-containing protein</fullName>
    </submittedName>
</protein>
<keyword evidence="3" id="KW-1185">Reference proteome</keyword>
<dbReference type="Pfam" id="PF13518">
    <property type="entry name" value="HTH_28"/>
    <property type="match status" value="1"/>
</dbReference>
<dbReference type="PANTHER" id="PTHR47515">
    <property type="entry name" value="LOW CALCIUM RESPONSE LOCUS PROTEIN T"/>
    <property type="match status" value="1"/>
</dbReference>
<dbReference type="Proteomes" id="UP000252558">
    <property type="component" value="Unassembled WGS sequence"/>
</dbReference>
<gene>
    <name evidence="2" type="ORF">DU002_18595</name>
</gene>
<sequence length="318" mass="36356">MGKEDLPMPWIETCVMDQKIEVIGAYLKGGMTITSLASAYGVSRKTIHKWVSRYEAQGPKGLAERSRAPKRCPHATDDVVVAALIDAKRRFPGWGPKKLIDLLRQEQPDSRWPADSTAGEILKRFGLVKKRRVKRKVSADGLPFSEYKQSNQCWSADYKGDFRLDNKQRCYPLTITDNYSRYLLACRSLPSIRYQDVCVWFEWVFREYGLPDTIRTDNGVPFASRSLGGLSQLSKMWIDQGVRPERIKPGRPQQNGRHERMLRSLKEAVCNPPGYSLLQQQRGLTGLLRSTMSYAVMKGLRGKHQRVSMCHRTGPIHR</sequence>
<dbReference type="Pfam" id="PF00665">
    <property type="entry name" value="rve"/>
    <property type="match status" value="1"/>
</dbReference>
<dbReference type="GO" id="GO:0015074">
    <property type="term" value="P:DNA integration"/>
    <property type="evidence" value="ECO:0007669"/>
    <property type="project" value="InterPro"/>
</dbReference>
<feature type="domain" description="Integrase catalytic" evidence="1">
    <location>
        <begin position="139"/>
        <end position="269"/>
    </location>
</feature>
<evidence type="ECO:0000313" key="2">
    <source>
        <dbReference type="EMBL" id="RCU43281.1"/>
    </source>
</evidence>
<dbReference type="Gene3D" id="1.10.10.10">
    <property type="entry name" value="Winged helix-like DNA-binding domain superfamily/Winged helix DNA-binding domain"/>
    <property type="match status" value="1"/>
</dbReference>
<dbReference type="Gene3D" id="3.30.420.10">
    <property type="entry name" value="Ribonuclease H-like superfamily/Ribonuclease H"/>
    <property type="match status" value="1"/>
</dbReference>
<dbReference type="InterPro" id="IPR009057">
    <property type="entry name" value="Homeodomain-like_sf"/>
</dbReference>
<dbReference type="InterPro" id="IPR001584">
    <property type="entry name" value="Integrase_cat-core"/>
</dbReference>
<dbReference type="AlphaFoldDB" id="A0A368N192"/>
<dbReference type="PROSITE" id="PS50994">
    <property type="entry name" value="INTEGRASE"/>
    <property type="match status" value="1"/>
</dbReference>
<dbReference type="InterPro" id="IPR036388">
    <property type="entry name" value="WH-like_DNA-bd_sf"/>
</dbReference>
<proteinExistence type="predicted"/>
<dbReference type="SUPFAM" id="SSF53098">
    <property type="entry name" value="Ribonuclease H-like"/>
    <property type="match status" value="1"/>
</dbReference>
<dbReference type="InterPro" id="IPR036397">
    <property type="entry name" value="RNaseH_sf"/>
</dbReference>
<dbReference type="InterPro" id="IPR012337">
    <property type="entry name" value="RNaseH-like_sf"/>
</dbReference>
<dbReference type="EMBL" id="QPID01000016">
    <property type="protein sequence ID" value="RCU43281.1"/>
    <property type="molecule type" value="Genomic_DNA"/>
</dbReference>